<dbReference type="AlphaFoldDB" id="A0A2T0K4B4"/>
<dbReference type="Pfam" id="PF01796">
    <property type="entry name" value="OB_ChsH2_C"/>
    <property type="match status" value="1"/>
</dbReference>
<dbReference type="Pfam" id="PF13452">
    <property type="entry name" value="FAS1_DH_region"/>
    <property type="match status" value="1"/>
</dbReference>
<dbReference type="Gene3D" id="3.10.129.10">
    <property type="entry name" value="Hotdog Thioesterase"/>
    <property type="match status" value="2"/>
</dbReference>
<evidence type="ECO:0000313" key="4">
    <source>
        <dbReference type="EMBL" id="PRX17704.1"/>
    </source>
</evidence>
<gene>
    <name evidence="4" type="ORF">CLV67_115207</name>
</gene>
<name>A0A2T0K4B4_9ACTN</name>
<dbReference type="InterPro" id="IPR039569">
    <property type="entry name" value="FAS1-like_DH_region"/>
</dbReference>
<feature type="domain" description="ChsH2 C-terminal OB-fold" evidence="1">
    <location>
        <begin position="217"/>
        <end position="272"/>
    </location>
</feature>
<reference evidence="4 5" key="1">
    <citation type="submission" date="2018-03" db="EMBL/GenBank/DDBJ databases">
        <title>Genomic Encyclopedia of Archaeal and Bacterial Type Strains, Phase II (KMG-II): from individual species to whole genera.</title>
        <authorList>
            <person name="Goeker M."/>
        </authorList>
    </citation>
    <scope>NUCLEOTIDE SEQUENCE [LARGE SCALE GENOMIC DNA]</scope>
    <source>
        <strain evidence="4 5">DSM 43146</strain>
    </source>
</reference>
<evidence type="ECO:0000313" key="5">
    <source>
        <dbReference type="Proteomes" id="UP000239415"/>
    </source>
</evidence>
<protein>
    <recommendedName>
        <fullName evidence="6">MaoC dehydratase-like protein</fullName>
    </recommendedName>
</protein>
<accession>A0A2T0K4B4</accession>
<dbReference type="PANTHER" id="PTHR34075">
    <property type="entry name" value="BLR3430 PROTEIN"/>
    <property type="match status" value="1"/>
</dbReference>
<dbReference type="EMBL" id="PVMZ01000015">
    <property type="protein sequence ID" value="PRX17704.1"/>
    <property type="molecule type" value="Genomic_DNA"/>
</dbReference>
<organism evidence="4 5">
    <name type="scientific">Actinoplanes italicus</name>
    <dbReference type="NCBI Taxonomy" id="113567"/>
    <lineage>
        <taxon>Bacteria</taxon>
        <taxon>Bacillati</taxon>
        <taxon>Actinomycetota</taxon>
        <taxon>Actinomycetes</taxon>
        <taxon>Micromonosporales</taxon>
        <taxon>Micromonosporaceae</taxon>
        <taxon>Actinoplanes</taxon>
    </lineage>
</organism>
<sequence length="400" mass="43607">MILETAERLRAAGETPAAAGRDPVNLPMIRNWLEAMGDANPVYERTGTAPPAMIQVWTMRGLTPPTSTDPLQVMSNLCDEEGFVAVVATDSSQTYHRHLRVGEEITVRSRLESVIGPKRTSLGEGWFITTVTTWHVGDEKVAEMTFRILRYRPAAGSPPPTAEPFEPVITADNAFFWEGVAAGELRLQRCGECGVLRHPPGPACPACGSFKQEHAIAAGTGTVHSYVVHHHPPVPGRRAPFTVALVDLPEGVRMVAEHRGPRPEIGDPVRVDLDGDLPIWRPDVPALEPWTLDVTPTLIVSTALATRDFQNVHHDRDSAVRLGGKDIFLNILTTTGLVQRFVTDRLGFSRKIKSIRIRLGTPCHAYDTLVFTGQVFGDRVDVIGRTANGVHVTGSVVVAS</sequence>
<keyword evidence="5" id="KW-1185">Reference proteome</keyword>
<dbReference type="SUPFAM" id="SSF50249">
    <property type="entry name" value="Nucleic acid-binding proteins"/>
    <property type="match status" value="1"/>
</dbReference>
<dbReference type="PANTHER" id="PTHR34075:SF5">
    <property type="entry name" value="BLR3430 PROTEIN"/>
    <property type="match status" value="1"/>
</dbReference>
<proteinExistence type="predicted"/>
<dbReference type="Gene3D" id="6.10.30.10">
    <property type="match status" value="1"/>
</dbReference>
<dbReference type="InterPro" id="IPR029069">
    <property type="entry name" value="HotDog_dom_sf"/>
</dbReference>
<evidence type="ECO:0008006" key="6">
    <source>
        <dbReference type="Google" id="ProtNLM"/>
    </source>
</evidence>
<evidence type="ECO:0000259" key="2">
    <source>
        <dbReference type="Pfam" id="PF12172"/>
    </source>
</evidence>
<dbReference type="InterPro" id="IPR052513">
    <property type="entry name" value="Thioester_dehydratase-like"/>
</dbReference>
<evidence type="ECO:0000259" key="3">
    <source>
        <dbReference type="Pfam" id="PF13452"/>
    </source>
</evidence>
<dbReference type="Proteomes" id="UP000239415">
    <property type="component" value="Unassembled WGS sequence"/>
</dbReference>
<dbReference type="InterPro" id="IPR022002">
    <property type="entry name" value="ChsH2_Znr"/>
</dbReference>
<dbReference type="InterPro" id="IPR012340">
    <property type="entry name" value="NA-bd_OB-fold"/>
</dbReference>
<dbReference type="Pfam" id="PF12172">
    <property type="entry name" value="zf-ChsH2"/>
    <property type="match status" value="1"/>
</dbReference>
<evidence type="ECO:0000259" key="1">
    <source>
        <dbReference type="Pfam" id="PF01796"/>
    </source>
</evidence>
<comment type="caution">
    <text evidence="4">The sequence shown here is derived from an EMBL/GenBank/DDBJ whole genome shotgun (WGS) entry which is preliminary data.</text>
</comment>
<dbReference type="SUPFAM" id="SSF54637">
    <property type="entry name" value="Thioesterase/thiol ester dehydrase-isomerase"/>
    <property type="match status" value="2"/>
</dbReference>
<dbReference type="InterPro" id="IPR002878">
    <property type="entry name" value="ChsH2_C"/>
</dbReference>
<feature type="domain" description="FAS1-like dehydratase" evidence="3">
    <location>
        <begin position="19"/>
        <end position="143"/>
    </location>
</feature>
<feature type="domain" description="ChsH2 rubredoxin-like zinc ribbon" evidence="2">
    <location>
        <begin position="177"/>
        <end position="210"/>
    </location>
</feature>